<dbReference type="WBParaSite" id="RSKR_0000871800.1">
    <property type="protein sequence ID" value="RSKR_0000871800.1"/>
    <property type="gene ID" value="RSKR_0000871800"/>
</dbReference>
<dbReference type="Proteomes" id="UP000095286">
    <property type="component" value="Unplaced"/>
</dbReference>
<protein>
    <submittedName>
        <fullName evidence="2">Methanethiol oxidase</fullName>
    </submittedName>
</protein>
<evidence type="ECO:0000313" key="2">
    <source>
        <dbReference type="WBParaSite" id="RSKR_0000871800.1"/>
    </source>
</evidence>
<proteinExistence type="predicted"/>
<accession>A0AC35U8N2</accession>
<name>A0AC35U8N2_9BILA</name>
<sequence>MSFCCGKGDIGYKTPQDAINGPKEKVIFMTCVNVNKGGHDMIVTVDVDRKSTSYGEIIGRCVLPYENDEIHHTGWNTCSSCFGQNNLSRSHLIVPCLGTSRIYAINVADPRNLIVDKIVEPETLSKFNVTFPHTSHCLADGNIMISTLGDNDYNNRGNFILLDGKTFVPKETWIDSTSTEPAFNYDFWYQPRINTMISTEWGNPNNIKSGFSLADVGEGKYGNNITVFNWKEKTVRQTLKLEGPEGYLPLEVRFLHEPSSYHAFIGTGLGSAMYHIHAPKEDGVFQADMVHAFKPKKVQNWILPEMPALVTDIIISMSDKYLYASCWLHGSIKQFDISDPNNIRLIGSVFIGGLLHKKTGIKVVDDSEMTEQPEQLVVKGKAVEGGPQMLQLSLDGKRLYVTTSLYSHWDKQFFPKMYEQGSSMLTVDVGDDGKMSVNNDFHLTFNDLENGPFLAHEMRYENGDCTSDIWI</sequence>
<organism evidence="1 2">
    <name type="scientific">Rhabditophanes sp. KR3021</name>
    <dbReference type="NCBI Taxonomy" id="114890"/>
    <lineage>
        <taxon>Eukaryota</taxon>
        <taxon>Metazoa</taxon>
        <taxon>Ecdysozoa</taxon>
        <taxon>Nematoda</taxon>
        <taxon>Chromadorea</taxon>
        <taxon>Rhabditida</taxon>
        <taxon>Tylenchina</taxon>
        <taxon>Panagrolaimomorpha</taxon>
        <taxon>Strongyloidoidea</taxon>
        <taxon>Alloionematidae</taxon>
        <taxon>Rhabditophanes</taxon>
    </lineage>
</organism>
<evidence type="ECO:0000313" key="1">
    <source>
        <dbReference type="Proteomes" id="UP000095286"/>
    </source>
</evidence>
<reference evidence="2" key="1">
    <citation type="submission" date="2016-11" db="UniProtKB">
        <authorList>
            <consortium name="WormBaseParasite"/>
        </authorList>
    </citation>
    <scope>IDENTIFICATION</scope>
    <source>
        <strain evidence="2">KR3021</strain>
    </source>
</reference>